<reference evidence="2" key="1">
    <citation type="submission" date="2023-03" db="EMBL/GenBank/DDBJ databases">
        <title>Mating type loci evolution in Malassezia.</title>
        <authorList>
            <person name="Coelho M.A."/>
        </authorList>
    </citation>
    <scope>NUCLEOTIDE SEQUENCE</scope>
    <source>
        <strain evidence="2">CBS 11721</strain>
    </source>
</reference>
<organism evidence="2 3">
    <name type="scientific">Malassezia cuniculi</name>
    <dbReference type="NCBI Taxonomy" id="948313"/>
    <lineage>
        <taxon>Eukaryota</taxon>
        <taxon>Fungi</taxon>
        <taxon>Dikarya</taxon>
        <taxon>Basidiomycota</taxon>
        <taxon>Ustilaginomycotina</taxon>
        <taxon>Malasseziomycetes</taxon>
        <taxon>Malasseziales</taxon>
        <taxon>Malasseziaceae</taxon>
        <taxon>Malassezia</taxon>
    </lineage>
</organism>
<dbReference type="AlphaFoldDB" id="A0AAF0F084"/>
<proteinExistence type="predicted"/>
<name>A0AAF0F084_9BASI</name>
<feature type="region of interest" description="Disordered" evidence="1">
    <location>
        <begin position="136"/>
        <end position="187"/>
    </location>
</feature>
<evidence type="ECO:0000313" key="3">
    <source>
        <dbReference type="Proteomes" id="UP001219933"/>
    </source>
</evidence>
<sequence length="187" mass="20147">MSKRAAPPRDAPSKKTPRIPGFKRDPTRSIYYDPVFNPYGAPPPGMPYRERGTPHANRPALTPHSSDDEIVMPQGPAPPEARIYDSDSSDDDDIALPAGPAPASASAPTLPAPPPAIMAKRVGVVLSSDAVAYDKDEQERIHAQDTSATESAMSAAPQMRDIKKEVTSFVPPSVRRRQKSSTTAQQH</sequence>
<evidence type="ECO:0000313" key="2">
    <source>
        <dbReference type="EMBL" id="WFD35858.1"/>
    </source>
</evidence>
<dbReference type="Pfam" id="PF12622">
    <property type="entry name" value="NpwBP"/>
    <property type="match status" value="1"/>
</dbReference>
<dbReference type="EMBL" id="CP119880">
    <property type="protein sequence ID" value="WFD35858.1"/>
    <property type="molecule type" value="Genomic_DNA"/>
</dbReference>
<gene>
    <name evidence="2" type="ORF">MCUN1_002726</name>
</gene>
<dbReference type="Proteomes" id="UP001219933">
    <property type="component" value="Chromosome 4"/>
</dbReference>
<evidence type="ECO:0000256" key="1">
    <source>
        <dbReference type="SAM" id="MobiDB-lite"/>
    </source>
</evidence>
<feature type="compositionally biased region" description="Low complexity" evidence="1">
    <location>
        <begin position="95"/>
        <end position="109"/>
    </location>
</feature>
<feature type="region of interest" description="Disordered" evidence="1">
    <location>
        <begin position="1"/>
        <end position="115"/>
    </location>
</feature>
<keyword evidence="3" id="KW-1185">Reference proteome</keyword>
<protein>
    <submittedName>
        <fullName evidence="2">Uncharacterized protein</fullName>
    </submittedName>
</protein>
<accession>A0AAF0F084</accession>